<keyword evidence="1" id="KW-1133">Transmembrane helix</keyword>
<dbReference type="EMBL" id="JAHRIP010077410">
    <property type="protein sequence ID" value="MEQ2311723.1"/>
    <property type="molecule type" value="Genomic_DNA"/>
</dbReference>
<keyword evidence="1" id="KW-0812">Transmembrane</keyword>
<keyword evidence="3" id="KW-1185">Reference proteome</keyword>
<gene>
    <name evidence="2" type="ORF">AMECASPLE_023536</name>
</gene>
<keyword evidence="1" id="KW-0472">Membrane</keyword>
<evidence type="ECO:0000313" key="2">
    <source>
        <dbReference type="EMBL" id="MEQ2311723.1"/>
    </source>
</evidence>
<dbReference type="Proteomes" id="UP001469553">
    <property type="component" value="Unassembled WGS sequence"/>
</dbReference>
<evidence type="ECO:0000313" key="3">
    <source>
        <dbReference type="Proteomes" id="UP001469553"/>
    </source>
</evidence>
<reference evidence="2 3" key="1">
    <citation type="submission" date="2021-06" db="EMBL/GenBank/DDBJ databases">
        <authorList>
            <person name="Palmer J.M."/>
        </authorList>
    </citation>
    <scope>NUCLEOTIDE SEQUENCE [LARGE SCALE GENOMIC DNA]</scope>
    <source>
        <strain evidence="2 3">AS_MEX2019</strain>
        <tissue evidence="2">Muscle</tissue>
    </source>
</reference>
<feature type="transmembrane region" description="Helical" evidence="1">
    <location>
        <begin position="81"/>
        <end position="103"/>
    </location>
</feature>
<protein>
    <submittedName>
        <fullName evidence="2">Uncharacterized protein</fullName>
    </submittedName>
</protein>
<comment type="caution">
    <text evidence="2">The sequence shown here is derived from an EMBL/GenBank/DDBJ whole genome shotgun (WGS) entry which is preliminary data.</text>
</comment>
<organism evidence="2 3">
    <name type="scientific">Ameca splendens</name>
    <dbReference type="NCBI Taxonomy" id="208324"/>
    <lineage>
        <taxon>Eukaryota</taxon>
        <taxon>Metazoa</taxon>
        <taxon>Chordata</taxon>
        <taxon>Craniata</taxon>
        <taxon>Vertebrata</taxon>
        <taxon>Euteleostomi</taxon>
        <taxon>Actinopterygii</taxon>
        <taxon>Neopterygii</taxon>
        <taxon>Teleostei</taxon>
        <taxon>Neoteleostei</taxon>
        <taxon>Acanthomorphata</taxon>
        <taxon>Ovalentaria</taxon>
        <taxon>Atherinomorphae</taxon>
        <taxon>Cyprinodontiformes</taxon>
        <taxon>Goodeidae</taxon>
        <taxon>Ameca</taxon>
    </lineage>
</organism>
<proteinExistence type="predicted"/>
<accession>A0ABV0ZZM9</accession>
<evidence type="ECO:0000256" key="1">
    <source>
        <dbReference type="SAM" id="Phobius"/>
    </source>
</evidence>
<name>A0ABV0ZZM9_9TELE</name>
<sequence length="105" mass="11993">MLLTAFVTSPTFKDTFESSKKFYPKCVDCEALQHSYIYSPHALGRVNTRSPKKASYLGQMWEEKQVQPPVPLFSSHSKSHCFAACLLGHILCFFFFFYLLSILSA</sequence>